<dbReference type="EMBL" id="HBUF01575095">
    <property type="protein sequence ID" value="CAG6768000.1"/>
    <property type="molecule type" value="Transcribed_RNA"/>
</dbReference>
<sequence length="243" mass="27381">MLFSVDGNGHRGGCGGGGCCDSGRGVPPPRRNERRMVGWCVPPRALVTPAPPRVKSSPRTAGGPWCPCDNTFNNWIRRSVSTVQAVSRSPAYITIRRRRGRMIGGRTTSIGRLAFRIEMTRSIKRGILGTGPMVVPRRPVMGGVRGGKGGKGDERSRNRGWVRRWFTRYRGRLVVLRGQRALLELLIDIVRLRRGLNVHKRHGSARTPARHTVQRTPRHDFNTLHATISFKMFYYVFFSDVIR</sequence>
<dbReference type="EMBL" id="HBUF01575094">
    <property type="protein sequence ID" value="CAG6767995.1"/>
    <property type="molecule type" value="Transcribed_RNA"/>
</dbReference>
<name>A0A8D9AQI6_9HEMI</name>
<dbReference type="EMBL" id="HBUF01575101">
    <property type="protein sequence ID" value="CAG6768036.1"/>
    <property type="molecule type" value="Transcribed_RNA"/>
</dbReference>
<dbReference type="AlphaFoldDB" id="A0A8D9AQI6"/>
<dbReference type="EMBL" id="HBUF01575103">
    <property type="protein sequence ID" value="CAG6768048.1"/>
    <property type="molecule type" value="Transcribed_RNA"/>
</dbReference>
<dbReference type="EMBL" id="HBUF01575102">
    <property type="protein sequence ID" value="CAG6768041.1"/>
    <property type="molecule type" value="Transcribed_RNA"/>
</dbReference>
<dbReference type="EMBL" id="HBUF01575098">
    <property type="protein sequence ID" value="CAG6768017.1"/>
    <property type="molecule type" value="Transcribed_RNA"/>
</dbReference>
<organism evidence="1">
    <name type="scientific">Cacopsylla melanoneura</name>
    <dbReference type="NCBI Taxonomy" id="428564"/>
    <lineage>
        <taxon>Eukaryota</taxon>
        <taxon>Metazoa</taxon>
        <taxon>Ecdysozoa</taxon>
        <taxon>Arthropoda</taxon>
        <taxon>Hexapoda</taxon>
        <taxon>Insecta</taxon>
        <taxon>Pterygota</taxon>
        <taxon>Neoptera</taxon>
        <taxon>Paraneoptera</taxon>
        <taxon>Hemiptera</taxon>
        <taxon>Sternorrhyncha</taxon>
        <taxon>Psylloidea</taxon>
        <taxon>Psyllidae</taxon>
        <taxon>Psyllinae</taxon>
        <taxon>Cacopsylla</taxon>
    </lineage>
</organism>
<dbReference type="EMBL" id="HBUF01575096">
    <property type="protein sequence ID" value="CAG6768005.1"/>
    <property type="molecule type" value="Transcribed_RNA"/>
</dbReference>
<reference evidence="1" key="1">
    <citation type="submission" date="2021-05" db="EMBL/GenBank/DDBJ databases">
        <authorList>
            <person name="Alioto T."/>
            <person name="Alioto T."/>
            <person name="Gomez Garrido J."/>
        </authorList>
    </citation>
    <scope>NUCLEOTIDE SEQUENCE</scope>
</reference>
<evidence type="ECO:0000313" key="1">
    <source>
        <dbReference type="EMBL" id="CAG6768036.1"/>
    </source>
</evidence>
<proteinExistence type="predicted"/>
<dbReference type="EMBL" id="HBUF01575100">
    <property type="protein sequence ID" value="CAG6768030.1"/>
    <property type="molecule type" value="Transcribed_RNA"/>
</dbReference>
<protein>
    <submittedName>
        <fullName evidence="1">Uncharacterized protein</fullName>
    </submittedName>
</protein>
<dbReference type="EMBL" id="HBUF01575097">
    <property type="protein sequence ID" value="CAG6768011.1"/>
    <property type="molecule type" value="Transcribed_RNA"/>
</dbReference>
<dbReference type="EMBL" id="HBUF01171927">
    <property type="protein sequence ID" value="CAG6652859.1"/>
    <property type="molecule type" value="Transcribed_RNA"/>
</dbReference>
<dbReference type="EMBL" id="HBUF01575092">
    <property type="protein sequence ID" value="CAG6767984.1"/>
    <property type="molecule type" value="Transcribed_RNA"/>
</dbReference>
<accession>A0A8D9AQI6</accession>